<keyword evidence="4" id="KW-1185">Reference proteome</keyword>
<reference evidence="3 4" key="1">
    <citation type="submission" date="2019-01" db="EMBL/GenBank/DDBJ databases">
        <title>Genomes sequencing and comparative genomics of infectious freshwater microsporidia, Cucumispora dikerogammari and Thelohania contejeani.</title>
        <authorList>
            <person name="Cormier A."/>
            <person name="Giraud I."/>
            <person name="Wattier R."/>
            <person name="Teixeira M."/>
            <person name="Grandjean F."/>
            <person name="Rigaud T."/>
            <person name="Cordaux R."/>
        </authorList>
    </citation>
    <scope>NUCLEOTIDE SEQUENCE [LARGE SCALE GENOMIC DNA]</scope>
    <source>
        <strain evidence="3">T1</strain>
        <tissue evidence="3">Spores</tissue>
    </source>
</reference>
<dbReference type="PROSITE" id="PS00797">
    <property type="entry name" value="1433_2"/>
    <property type="match status" value="1"/>
</dbReference>
<comment type="similarity">
    <text evidence="1">Belongs to the 14-3-3 family.</text>
</comment>
<dbReference type="PANTHER" id="PTHR18860">
    <property type="entry name" value="14-3-3 PROTEIN"/>
    <property type="match status" value="1"/>
</dbReference>
<dbReference type="Gene3D" id="1.20.190.20">
    <property type="entry name" value="14-3-3 domain"/>
    <property type="match status" value="1"/>
</dbReference>
<dbReference type="CDD" id="cd08774">
    <property type="entry name" value="14-3-3"/>
    <property type="match status" value="1"/>
</dbReference>
<dbReference type="PIRSF" id="PIRSF000868">
    <property type="entry name" value="14-3-3"/>
    <property type="match status" value="1"/>
</dbReference>
<dbReference type="SUPFAM" id="SSF48445">
    <property type="entry name" value="14-3-3 protein"/>
    <property type="match status" value="1"/>
</dbReference>
<evidence type="ECO:0000313" key="4">
    <source>
        <dbReference type="Proteomes" id="UP001516464"/>
    </source>
</evidence>
<evidence type="ECO:0000259" key="2">
    <source>
        <dbReference type="SMART" id="SM00101"/>
    </source>
</evidence>
<organism evidence="3 4">
    <name type="scientific">Astathelohania contejeani</name>
    <dbReference type="NCBI Taxonomy" id="164912"/>
    <lineage>
        <taxon>Eukaryota</taxon>
        <taxon>Fungi</taxon>
        <taxon>Fungi incertae sedis</taxon>
        <taxon>Microsporidia</taxon>
        <taxon>Astathelohaniidae</taxon>
        <taxon>Astathelohania</taxon>
    </lineage>
</organism>
<evidence type="ECO:0000313" key="3">
    <source>
        <dbReference type="EMBL" id="KAF7682618.1"/>
    </source>
</evidence>
<dbReference type="PRINTS" id="PR00305">
    <property type="entry name" value="1433ZETA"/>
</dbReference>
<comment type="caution">
    <text evidence="3">The sequence shown here is derived from an EMBL/GenBank/DDBJ whole genome shotgun (WGS) entry which is preliminary data.</text>
</comment>
<proteinExistence type="inferred from homology"/>
<dbReference type="Pfam" id="PF00244">
    <property type="entry name" value="14-3-3"/>
    <property type="match status" value="1"/>
</dbReference>
<dbReference type="InterPro" id="IPR000308">
    <property type="entry name" value="14-3-3"/>
</dbReference>
<evidence type="ECO:0000256" key="1">
    <source>
        <dbReference type="ARBA" id="ARBA00006141"/>
    </source>
</evidence>
<dbReference type="InterPro" id="IPR036815">
    <property type="entry name" value="14-3-3_dom_sf"/>
</dbReference>
<dbReference type="EMBL" id="SBIQ01000211">
    <property type="protein sequence ID" value="KAF7682618.1"/>
    <property type="molecule type" value="Genomic_DNA"/>
</dbReference>
<dbReference type="InterPro" id="IPR023410">
    <property type="entry name" value="14-3-3_domain"/>
</dbReference>
<protein>
    <submittedName>
        <fullName evidence="3">14-3-3 like protein</fullName>
    </submittedName>
</protein>
<sequence length="257" mass="29826">MENQQFEELIYKANLSERAERFDDMAVHMEEIIKICRDEGREIDIKTRNLFSIAYKNLAGARRASWRILNGECERQDKTSNKYALAKGYIDVVVAELHKICDEVLLLIEDFILPMIKPDNVESMVFFLKMKADYYRYKAEVSSDAMLESCKSKSQEAYESATRAAMSLKSTSPVRLGLALNYSVFYYEILRKCEKACKLAKRAFDEAITELDSLSEDHYKDSTLIMQLLRDNLTLWTSQEEDLRDDETEDETNVGHN</sequence>
<dbReference type="SMART" id="SM00101">
    <property type="entry name" value="14_3_3"/>
    <property type="match status" value="1"/>
</dbReference>
<name>A0ABQ7HWT0_9MICR</name>
<gene>
    <name evidence="3" type="ORF">TCON_2162</name>
</gene>
<dbReference type="Proteomes" id="UP001516464">
    <property type="component" value="Unassembled WGS sequence"/>
</dbReference>
<accession>A0ABQ7HWT0</accession>
<dbReference type="InterPro" id="IPR023409">
    <property type="entry name" value="14-3-3_CS"/>
</dbReference>
<feature type="domain" description="14-3-3" evidence="2">
    <location>
        <begin position="7"/>
        <end position="253"/>
    </location>
</feature>